<comment type="similarity">
    <text evidence="2">Belongs to the thioredoxin family. DsbE subfamily.</text>
</comment>
<gene>
    <name evidence="7" type="ORF">ACFONP_08805</name>
</gene>
<dbReference type="NCBIfam" id="TIGR00385">
    <property type="entry name" value="dsbE"/>
    <property type="match status" value="1"/>
</dbReference>
<reference evidence="8" key="1">
    <citation type="journal article" date="2019" name="Int. J. Syst. Evol. Microbiol.">
        <title>The Global Catalogue of Microorganisms (GCM) 10K type strain sequencing project: providing services to taxonomists for standard genome sequencing and annotation.</title>
        <authorList>
            <consortium name="The Broad Institute Genomics Platform"/>
            <consortium name="The Broad Institute Genome Sequencing Center for Infectious Disease"/>
            <person name="Wu L."/>
            <person name="Ma J."/>
        </authorList>
    </citation>
    <scope>NUCLEOTIDE SEQUENCE [LARGE SCALE GENOMIC DNA]</scope>
    <source>
        <strain evidence="8">KCTC 22245</strain>
    </source>
</reference>
<dbReference type="InterPro" id="IPR036249">
    <property type="entry name" value="Thioredoxin-like_sf"/>
</dbReference>
<comment type="subcellular location">
    <subcellularLocation>
        <location evidence="1">Cell envelope</location>
    </subcellularLocation>
</comment>
<name>A0ABV7MBL5_9PROT</name>
<proteinExistence type="inferred from homology"/>
<evidence type="ECO:0000256" key="3">
    <source>
        <dbReference type="ARBA" id="ARBA00022748"/>
    </source>
</evidence>
<dbReference type="Gene3D" id="3.40.30.10">
    <property type="entry name" value="Glutaredoxin"/>
    <property type="match status" value="1"/>
</dbReference>
<dbReference type="InterPro" id="IPR004799">
    <property type="entry name" value="Periplasmic_diS_OxRdtase_DsbE"/>
</dbReference>
<dbReference type="SUPFAM" id="SSF52833">
    <property type="entry name" value="Thioredoxin-like"/>
    <property type="match status" value="1"/>
</dbReference>
<dbReference type="RefSeq" id="WP_189571720.1">
    <property type="nucleotide sequence ID" value="NZ_BMXU01000001.1"/>
</dbReference>
<keyword evidence="5" id="KW-0676">Redox-active center</keyword>
<dbReference type="PANTHER" id="PTHR42852:SF6">
    <property type="entry name" value="THIOL:DISULFIDE INTERCHANGE PROTEIN DSBE"/>
    <property type="match status" value="1"/>
</dbReference>
<evidence type="ECO:0000256" key="5">
    <source>
        <dbReference type="ARBA" id="ARBA00023284"/>
    </source>
</evidence>
<comment type="caution">
    <text evidence="7">The sequence shown here is derived from an EMBL/GenBank/DDBJ whole genome shotgun (WGS) entry which is preliminary data.</text>
</comment>
<dbReference type="PROSITE" id="PS51352">
    <property type="entry name" value="THIOREDOXIN_2"/>
    <property type="match status" value="1"/>
</dbReference>
<dbReference type="PROSITE" id="PS00194">
    <property type="entry name" value="THIOREDOXIN_1"/>
    <property type="match status" value="1"/>
</dbReference>
<keyword evidence="3" id="KW-0201">Cytochrome c-type biogenesis</keyword>
<evidence type="ECO:0000256" key="4">
    <source>
        <dbReference type="ARBA" id="ARBA00023157"/>
    </source>
</evidence>
<protein>
    <submittedName>
        <fullName evidence="7">DsbE family thiol:disulfide interchange protein</fullName>
    </submittedName>
</protein>
<evidence type="ECO:0000313" key="8">
    <source>
        <dbReference type="Proteomes" id="UP001595607"/>
    </source>
</evidence>
<dbReference type="InterPro" id="IPR017937">
    <property type="entry name" value="Thioredoxin_CS"/>
</dbReference>
<dbReference type="InterPro" id="IPR050553">
    <property type="entry name" value="Thioredoxin_ResA/DsbE_sf"/>
</dbReference>
<sequence length="183" mass="20181">MNKQLLIFPLIAFGMVAVFAFRGLSINGQAMPSVLIGLDAPAVELDKIPRYPGPFDPSEFEGEVTLVNVWGSWCVYCLYEHPVLLRMAEEGVQIYGLAWNDTPEAAAKWLDQHGSPFTAVGLDQTGRAVAEFGVTGAPETFILDKAGKVRYRHVGPITDREWQRRLKPLVRDLEAEAPAEPAS</sequence>
<dbReference type="PANTHER" id="PTHR42852">
    <property type="entry name" value="THIOL:DISULFIDE INTERCHANGE PROTEIN DSBE"/>
    <property type="match status" value="1"/>
</dbReference>
<dbReference type="Pfam" id="PF08534">
    <property type="entry name" value="Redoxin"/>
    <property type="match status" value="1"/>
</dbReference>
<keyword evidence="8" id="KW-1185">Reference proteome</keyword>
<dbReference type="CDD" id="cd03010">
    <property type="entry name" value="TlpA_like_DsbE"/>
    <property type="match status" value="1"/>
</dbReference>
<dbReference type="InterPro" id="IPR013766">
    <property type="entry name" value="Thioredoxin_domain"/>
</dbReference>
<evidence type="ECO:0000313" key="7">
    <source>
        <dbReference type="EMBL" id="MFC3302830.1"/>
    </source>
</evidence>
<dbReference type="InterPro" id="IPR013740">
    <property type="entry name" value="Redoxin"/>
</dbReference>
<evidence type="ECO:0000259" key="6">
    <source>
        <dbReference type="PROSITE" id="PS51352"/>
    </source>
</evidence>
<evidence type="ECO:0000256" key="1">
    <source>
        <dbReference type="ARBA" id="ARBA00004196"/>
    </source>
</evidence>
<feature type="domain" description="Thioredoxin" evidence="6">
    <location>
        <begin position="34"/>
        <end position="171"/>
    </location>
</feature>
<accession>A0ABV7MBL5</accession>
<dbReference type="EMBL" id="JBHRVA010000002">
    <property type="protein sequence ID" value="MFC3302830.1"/>
    <property type="molecule type" value="Genomic_DNA"/>
</dbReference>
<evidence type="ECO:0000256" key="2">
    <source>
        <dbReference type="ARBA" id="ARBA00007758"/>
    </source>
</evidence>
<organism evidence="7 8">
    <name type="scientific">Parvularcula lutaonensis</name>
    <dbReference type="NCBI Taxonomy" id="491923"/>
    <lineage>
        <taxon>Bacteria</taxon>
        <taxon>Pseudomonadati</taxon>
        <taxon>Pseudomonadota</taxon>
        <taxon>Alphaproteobacteria</taxon>
        <taxon>Parvularculales</taxon>
        <taxon>Parvularculaceae</taxon>
        <taxon>Parvularcula</taxon>
    </lineage>
</organism>
<dbReference type="Proteomes" id="UP001595607">
    <property type="component" value="Unassembled WGS sequence"/>
</dbReference>
<keyword evidence="4" id="KW-1015">Disulfide bond</keyword>